<accession>A0A561F1L8</accession>
<proteinExistence type="predicted"/>
<protein>
    <submittedName>
        <fullName evidence="1">Uncharacterized protein</fullName>
    </submittedName>
</protein>
<dbReference type="EMBL" id="VIVR01000001">
    <property type="protein sequence ID" value="TWE21722.1"/>
    <property type="molecule type" value="Genomic_DNA"/>
</dbReference>
<comment type="caution">
    <text evidence="1">The sequence shown here is derived from an EMBL/GenBank/DDBJ whole genome shotgun (WGS) entry which is preliminary data.</text>
</comment>
<sequence length="81" mass="8627">MADVSRAAGALYDVTNVLCASLFADLDTGQPGSAAEDVWDALLAIARAWQDAPGMPDDLRKLILDAALREPEREAGRSGRQ</sequence>
<reference evidence="1 2" key="1">
    <citation type="submission" date="2019-06" db="EMBL/GenBank/DDBJ databases">
        <title>Sequencing the genomes of 1000 actinobacteria strains.</title>
        <authorList>
            <person name="Klenk H.-P."/>
        </authorList>
    </citation>
    <scope>NUCLEOTIDE SEQUENCE [LARGE SCALE GENOMIC DNA]</scope>
    <source>
        <strain evidence="1 2">DSM 41649</strain>
    </source>
</reference>
<evidence type="ECO:0000313" key="2">
    <source>
        <dbReference type="Proteomes" id="UP000318416"/>
    </source>
</evidence>
<organism evidence="1 2">
    <name type="scientific">Kitasatospora atroaurantiaca</name>
    <dbReference type="NCBI Taxonomy" id="285545"/>
    <lineage>
        <taxon>Bacteria</taxon>
        <taxon>Bacillati</taxon>
        <taxon>Actinomycetota</taxon>
        <taxon>Actinomycetes</taxon>
        <taxon>Kitasatosporales</taxon>
        <taxon>Streptomycetaceae</taxon>
        <taxon>Kitasatospora</taxon>
    </lineage>
</organism>
<name>A0A561F1L8_9ACTN</name>
<keyword evidence="2" id="KW-1185">Reference proteome</keyword>
<dbReference type="AlphaFoldDB" id="A0A561F1L8"/>
<gene>
    <name evidence="1" type="ORF">FB465_6927</name>
</gene>
<evidence type="ECO:0000313" key="1">
    <source>
        <dbReference type="EMBL" id="TWE21722.1"/>
    </source>
</evidence>
<dbReference type="Proteomes" id="UP000318416">
    <property type="component" value="Unassembled WGS sequence"/>
</dbReference>